<dbReference type="EMBL" id="UINC01047385">
    <property type="protein sequence ID" value="SVB56599.1"/>
    <property type="molecule type" value="Genomic_DNA"/>
</dbReference>
<dbReference type="AlphaFoldDB" id="A0A382F1P9"/>
<name>A0A382F1P9_9ZZZZ</name>
<reference evidence="1" key="1">
    <citation type="submission" date="2018-05" db="EMBL/GenBank/DDBJ databases">
        <authorList>
            <person name="Lanie J.A."/>
            <person name="Ng W.-L."/>
            <person name="Kazmierczak K.M."/>
            <person name="Andrzejewski T.M."/>
            <person name="Davidsen T.M."/>
            <person name="Wayne K.J."/>
            <person name="Tettelin H."/>
            <person name="Glass J.I."/>
            <person name="Rusch D."/>
            <person name="Podicherti R."/>
            <person name="Tsui H.-C.T."/>
            <person name="Winkler M.E."/>
        </authorList>
    </citation>
    <scope>NUCLEOTIDE SEQUENCE</scope>
</reference>
<protein>
    <submittedName>
        <fullName evidence="1">Uncharacterized protein</fullName>
    </submittedName>
</protein>
<evidence type="ECO:0000313" key="1">
    <source>
        <dbReference type="EMBL" id="SVB56599.1"/>
    </source>
</evidence>
<accession>A0A382F1P9</accession>
<proteinExistence type="predicted"/>
<feature type="non-terminal residue" evidence="1">
    <location>
        <position position="59"/>
    </location>
</feature>
<organism evidence="1">
    <name type="scientific">marine metagenome</name>
    <dbReference type="NCBI Taxonomy" id="408172"/>
    <lineage>
        <taxon>unclassified sequences</taxon>
        <taxon>metagenomes</taxon>
        <taxon>ecological metagenomes</taxon>
    </lineage>
</organism>
<gene>
    <name evidence="1" type="ORF">METZ01_LOCUS209453</name>
</gene>
<sequence length="59" mass="6330">MDDSEVLEDFTFGNIILDTGDYWLGYEDSTDSFSSGLGGEGDSIVFADADGSILITILE</sequence>